<proteinExistence type="predicted"/>
<name>A0A3B0YPI3_9ZZZZ</name>
<protein>
    <recommendedName>
        <fullName evidence="2">Neuromedin U</fullName>
    </recommendedName>
</protein>
<gene>
    <name evidence="1" type="ORF">MNBD_GAMMA09-1417</name>
</gene>
<dbReference type="EMBL" id="UOFI01000196">
    <property type="protein sequence ID" value="VAW70376.1"/>
    <property type="molecule type" value="Genomic_DNA"/>
</dbReference>
<dbReference type="PROSITE" id="PS51257">
    <property type="entry name" value="PROKAR_LIPOPROTEIN"/>
    <property type="match status" value="1"/>
</dbReference>
<organism evidence="1">
    <name type="scientific">hydrothermal vent metagenome</name>
    <dbReference type="NCBI Taxonomy" id="652676"/>
    <lineage>
        <taxon>unclassified sequences</taxon>
        <taxon>metagenomes</taxon>
        <taxon>ecological metagenomes</taxon>
    </lineage>
</organism>
<reference evidence="1" key="1">
    <citation type="submission" date="2018-06" db="EMBL/GenBank/DDBJ databases">
        <authorList>
            <person name="Zhirakovskaya E."/>
        </authorList>
    </citation>
    <scope>NUCLEOTIDE SEQUENCE</scope>
</reference>
<accession>A0A3B0YPI3</accession>
<dbReference type="AlphaFoldDB" id="A0A3B0YPI3"/>
<evidence type="ECO:0000313" key="1">
    <source>
        <dbReference type="EMBL" id="VAW70376.1"/>
    </source>
</evidence>
<sequence length="322" mass="35382">MITNTRSSHAYKLNRPEGYQLHVSFLIAFFALSSCTLALAAPKNIINNPSQIDTPEELRVAESEPNKLSSDDLARELNNPNTPLAKLTIEYTTTAFDGNTPGAGNENVNVILFKPVFPFPLNGDGTKNFFFRPVLAYAIEQPIFDSSEGRFKSRSGLGDMGFDLAVGQTYDSGLILVGGLQGTLPIGSDDLTGDQYRLGPEFIVSHFNASRVLAAFPAHQWDVSGGGSSYSKTTLELFALKFLPGGWTVGTQPKMSYDWKADQATIPLNLTVRKVVRLGNMPVQLSAGFDYYVEKNNDFGPDFGFIFSITPVVSNFVYEWFQ</sequence>
<evidence type="ECO:0008006" key="2">
    <source>
        <dbReference type="Google" id="ProtNLM"/>
    </source>
</evidence>